<dbReference type="GO" id="GO:0015293">
    <property type="term" value="F:symporter activity"/>
    <property type="evidence" value="ECO:0007669"/>
    <property type="project" value="UniProtKB-KW"/>
</dbReference>
<evidence type="ECO:0000256" key="4">
    <source>
        <dbReference type="ARBA" id="ARBA00022692"/>
    </source>
</evidence>
<dbReference type="FunFam" id="1.20.1280.290:FF:000016">
    <property type="entry name" value="Cystinosin homolog"/>
    <property type="match status" value="1"/>
</dbReference>
<evidence type="ECO:0000256" key="1">
    <source>
        <dbReference type="ARBA" id="ARBA00004155"/>
    </source>
</evidence>
<dbReference type="Pfam" id="PF04193">
    <property type="entry name" value="PQ-loop"/>
    <property type="match status" value="2"/>
</dbReference>
<dbReference type="EMBL" id="QEAM01000156">
    <property type="protein sequence ID" value="TPX45079.1"/>
    <property type="molecule type" value="Genomic_DNA"/>
</dbReference>
<keyword evidence="9" id="KW-0458">Lysosome</keyword>
<comment type="subcellular location">
    <subcellularLocation>
        <location evidence="1">Lysosome membrane</location>
        <topology evidence="1">Multi-pass membrane protein</topology>
    </subcellularLocation>
</comment>
<keyword evidence="7 12" id="KW-1133">Transmembrane helix</keyword>
<feature type="region of interest" description="Disordered" evidence="11">
    <location>
        <begin position="294"/>
        <end position="320"/>
    </location>
</feature>
<keyword evidence="3" id="KW-0813">Transport</keyword>
<comment type="caution">
    <text evidence="13">The sequence shown here is derived from an EMBL/GenBank/DDBJ whole genome shotgun (WGS) entry which is preliminary data.</text>
</comment>
<evidence type="ECO:0000313" key="13">
    <source>
        <dbReference type="EMBL" id="TPX45079.1"/>
    </source>
</evidence>
<keyword evidence="6" id="KW-0769">Symport</keyword>
<evidence type="ECO:0000256" key="8">
    <source>
        <dbReference type="ARBA" id="ARBA00023136"/>
    </source>
</evidence>
<accession>A0A507D0V2</accession>
<dbReference type="Proteomes" id="UP000320475">
    <property type="component" value="Unassembled WGS sequence"/>
</dbReference>
<evidence type="ECO:0000256" key="5">
    <source>
        <dbReference type="ARBA" id="ARBA00022737"/>
    </source>
</evidence>
<protein>
    <recommendedName>
        <fullName evidence="15">Cystinosin</fullName>
    </recommendedName>
</protein>
<dbReference type="NCBIfam" id="TIGR00951">
    <property type="entry name" value="2A43"/>
    <property type="match status" value="1"/>
</dbReference>
<evidence type="ECO:0000256" key="12">
    <source>
        <dbReference type="SAM" id="Phobius"/>
    </source>
</evidence>
<evidence type="ECO:0000256" key="2">
    <source>
        <dbReference type="ARBA" id="ARBA00006855"/>
    </source>
</evidence>
<dbReference type="OrthoDB" id="75720at2759"/>
<dbReference type="InterPro" id="IPR005282">
    <property type="entry name" value="LC_transporter"/>
</dbReference>
<feature type="transmembrane region" description="Helical" evidence="12">
    <location>
        <begin position="80"/>
        <end position="101"/>
    </location>
</feature>
<evidence type="ECO:0000313" key="14">
    <source>
        <dbReference type="Proteomes" id="UP000320475"/>
    </source>
</evidence>
<dbReference type="GO" id="GO:0000324">
    <property type="term" value="C:fungal-type vacuole"/>
    <property type="evidence" value="ECO:0007669"/>
    <property type="project" value="TreeGrafter"/>
</dbReference>
<evidence type="ECO:0000256" key="9">
    <source>
        <dbReference type="ARBA" id="ARBA00023228"/>
    </source>
</evidence>
<evidence type="ECO:0000256" key="6">
    <source>
        <dbReference type="ARBA" id="ARBA00022847"/>
    </source>
</evidence>
<dbReference type="PANTHER" id="PTHR13131">
    <property type="entry name" value="CYSTINOSIN"/>
    <property type="match status" value="1"/>
</dbReference>
<evidence type="ECO:0000256" key="11">
    <source>
        <dbReference type="SAM" id="MobiDB-lite"/>
    </source>
</evidence>
<keyword evidence="5" id="KW-0677">Repeat</keyword>
<dbReference type="SMART" id="SM00679">
    <property type="entry name" value="CTNS"/>
    <property type="match status" value="2"/>
</dbReference>
<dbReference type="GO" id="GO:0015184">
    <property type="term" value="F:L-cystine transmembrane transporter activity"/>
    <property type="evidence" value="ECO:0007669"/>
    <property type="project" value="TreeGrafter"/>
</dbReference>
<dbReference type="AlphaFoldDB" id="A0A507D0V2"/>
<sequence length="320" mass="36215">MQYVANGWGLCQGDMAYVFPHTHGPLQPLNQTYLTPPPPHSMADPQGLEILSQILGWTYFIAWSISFYPQAILNWRRQSVAGLSLDFIALNLWGFTCYSFYNLMFLLSPTIRDQYRLDHRGQAPLITIHDALFACHATILTALTAVQCIFYHRDPRQKVTSAARLFVFGSLVSVLVLSLDIPWGHAWEIDVVYITSWIKMTVTTVKYLPQAYLNYKTRSTVGWSIMNILLDFTGGLLSIAQLFVDAAAQGSWDGMIGDPVKLGLGFISMFFDIIFIIQHYILYPPRSRLRRSESTSGLQVPFPRTSTDDDAPLLANGMRY</sequence>
<evidence type="ECO:0000256" key="7">
    <source>
        <dbReference type="ARBA" id="ARBA00022989"/>
    </source>
</evidence>
<organism evidence="13 14">
    <name type="scientific">Synchytrium endobioticum</name>
    <dbReference type="NCBI Taxonomy" id="286115"/>
    <lineage>
        <taxon>Eukaryota</taxon>
        <taxon>Fungi</taxon>
        <taxon>Fungi incertae sedis</taxon>
        <taxon>Chytridiomycota</taxon>
        <taxon>Chytridiomycota incertae sedis</taxon>
        <taxon>Chytridiomycetes</taxon>
        <taxon>Synchytriales</taxon>
        <taxon>Synchytriaceae</taxon>
        <taxon>Synchytrium</taxon>
    </lineage>
</organism>
<evidence type="ECO:0000256" key="10">
    <source>
        <dbReference type="ARBA" id="ARBA00048473"/>
    </source>
</evidence>
<reference evidence="13 14" key="1">
    <citation type="journal article" date="2019" name="Sci. Rep.">
        <title>Comparative genomics of chytrid fungi reveal insights into the obligate biotrophic and pathogenic lifestyle of Synchytrium endobioticum.</title>
        <authorList>
            <person name="van de Vossenberg B.T.L.H."/>
            <person name="Warris S."/>
            <person name="Nguyen H.D.T."/>
            <person name="van Gent-Pelzer M.P.E."/>
            <person name="Joly D.L."/>
            <person name="van de Geest H.C."/>
            <person name="Bonants P.J.M."/>
            <person name="Smith D.S."/>
            <person name="Levesque C.A."/>
            <person name="van der Lee T.A.J."/>
        </authorList>
    </citation>
    <scope>NUCLEOTIDE SEQUENCE [LARGE SCALE GENOMIC DNA]</scope>
    <source>
        <strain evidence="13 14">LEV6574</strain>
    </source>
</reference>
<feature type="transmembrane region" description="Helical" evidence="12">
    <location>
        <begin position="50"/>
        <end position="68"/>
    </location>
</feature>
<name>A0A507D0V2_9FUNG</name>
<evidence type="ECO:0000256" key="3">
    <source>
        <dbReference type="ARBA" id="ARBA00022448"/>
    </source>
</evidence>
<feature type="transmembrane region" description="Helical" evidence="12">
    <location>
        <begin position="264"/>
        <end position="283"/>
    </location>
</feature>
<feature type="transmembrane region" description="Helical" evidence="12">
    <location>
        <begin position="162"/>
        <end position="179"/>
    </location>
</feature>
<dbReference type="GO" id="GO:0005774">
    <property type="term" value="C:vacuolar membrane"/>
    <property type="evidence" value="ECO:0007669"/>
    <property type="project" value="TreeGrafter"/>
</dbReference>
<feature type="transmembrane region" description="Helical" evidence="12">
    <location>
        <begin position="191"/>
        <end position="209"/>
    </location>
</feature>
<dbReference type="Gene3D" id="1.20.1280.290">
    <property type="match status" value="2"/>
</dbReference>
<dbReference type="VEuPathDB" id="FungiDB:SeMB42_g03168"/>
<dbReference type="InterPro" id="IPR006603">
    <property type="entry name" value="PQ-loop_rpt"/>
</dbReference>
<comment type="similarity">
    <text evidence="2">Belongs to the cystinosin family.</text>
</comment>
<keyword evidence="4 12" id="KW-0812">Transmembrane</keyword>
<feature type="transmembrane region" description="Helical" evidence="12">
    <location>
        <begin position="131"/>
        <end position="150"/>
    </location>
</feature>
<dbReference type="PANTHER" id="PTHR13131:SF5">
    <property type="entry name" value="CYSTINOSIN"/>
    <property type="match status" value="1"/>
</dbReference>
<feature type="transmembrane region" description="Helical" evidence="12">
    <location>
        <begin position="221"/>
        <end position="244"/>
    </location>
</feature>
<comment type="catalytic activity">
    <reaction evidence="10">
        <text>L-cystine(out) + H(+)(out) = L-cystine(in) + H(+)(in)</text>
        <dbReference type="Rhea" id="RHEA:66172"/>
        <dbReference type="ChEBI" id="CHEBI:15378"/>
        <dbReference type="ChEBI" id="CHEBI:35491"/>
    </reaction>
    <physiologicalReaction direction="left-to-right" evidence="10">
        <dbReference type="Rhea" id="RHEA:66173"/>
    </physiologicalReaction>
</comment>
<gene>
    <name evidence="13" type="ORF">SeLEV6574_g04107</name>
</gene>
<keyword evidence="8 12" id="KW-0472">Membrane</keyword>
<proteinExistence type="inferred from homology"/>
<evidence type="ECO:0008006" key="15">
    <source>
        <dbReference type="Google" id="ProtNLM"/>
    </source>
</evidence>